<reference evidence="2" key="1">
    <citation type="submission" date="2022-10" db="EMBL/GenBank/DDBJ databases">
        <title>Genome assembly of Pristionchus species.</title>
        <authorList>
            <person name="Yoshida K."/>
            <person name="Sommer R.J."/>
        </authorList>
    </citation>
    <scope>NUCLEOTIDE SEQUENCE [LARGE SCALE GENOMIC DNA]</scope>
    <source>
        <strain evidence="2">RS5460</strain>
    </source>
</reference>
<evidence type="ECO:0000313" key="2">
    <source>
        <dbReference type="Proteomes" id="UP001328107"/>
    </source>
</evidence>
<feature type="non-terminal residue" evidence="1">
    <location>
        <position position="65"/>
    </location>
</feature>
<dbReference type="AlphaFoldDB" id="A0AAN4ZJM3"/>
<organism evidence="1 2">
    <name type="scientific">Pristionchus mayeri</name>
    <dbReference type="NCBI Taxonomy" id="1317129"/>
    <lineage>
        <taxon>Eukaryota</taxon>
        <taxon>Metazoa</taxon>
        <taxon>Ecdysozoa</taxon>
        <taxon>Nematoda</taxon>
        <taxon>Chromadorea</taxon>
        <taxon>Rhabditida</taxon>
        <taxon>Rhabditina</taxon>
        <taxon>Diplogasteromorpha</taxon>
        <taxon>Diplogasteroidea</taxon>
        <taxon>Neodiplogasteridae</taxon>
        <taxon>Pristionchus</taxon>
    </lineage>
</organism>
<comment type="caution">
    <text evidence="1">The sequence shown here is derived from an EMBL/GenBank/DDBJ whole genome shotgun (WGS) entry which is preliminary data.</text>
</comment>
<proteinExistence type="predicted"/>
<gene>
    <name evidence="1" type="ORF">PMAYCL1PPCAC_09537</name>
</gene>
<evidence type="ECO:0000313" key="1">
    <source>
        <dbReference type="EMBL" id="GMR39342.1"/>
    </source>
</evidence>
<dbReference type="EMBL" id="BTRK01000002">
    <property type="protein sequence ID" value="GMR39342.1"/>
    <property type="molecule type" value="Genomic_DNA"/>
</dbReference>
<protein>
    <submittedName>
        <fullName evidence="1">Uncharacterized protein</fullName>
    </submittedName>
</protein>
<accession>A0AAN4ZJM3</accession>
<keyword evidence="2" id="KW-1185">Reference proteome</keyword>
<sequence>MLHWRRCSLLHSAPFARPCTRRGRNRAPPVEESHPSSLSRLFGPSLPISFTKFRSYIPAFRYCCK</sequence>
<name>A0AAN4ZJM3_9BILA</name>
<dbReference type="Proteomes" id="UP001328107">
    <property type="component" value="Unassembled WGS sequence"/>
</dbReference>